<evidence type="ECO:0000256" key="1">
    <source>
        <dbReference type="SAM" id="MobiDB-lite"/>
    </source>
</evidence>
<name>A0A366HB73_9BACT</name>
<dbReference type="RefSeq" id="WP_113960485.1">
    <property type="nucleotide sequence ID" value="NZ_QNRR01000009.1"/>
</dbReference>
<feature type="compositionally biased region" description="Low complexity" evidence="1">
    <location>
        <begin position="165"/>
        <end position="176"/>
    </location>
</feature>
<sequence>MLMTAVLVIAVASLALLVLLPLPEEKVFEVLSTVKVGHIHLENAPVEVAVAEVNAQLEKEGETRLRFFVSDAHAQLSSGTISLQLDDVPVDELARYVSELSGGSMYGTRDGIVIDMLRCEAPSSRRPGQSWRRPLRDWVRYSLPSKWDRFWRSRGGDPFAPAPSVPSATPFSAPSAAPAPPASAGPFGSPPGAVVDPFKTPPPP</sequence>
<dbReference type="EMBL" id="QNRR01000009">
    <property type="protein sequence ID" value="RBP39583.1"/>
    <property type="molecule type" value="Genomic_DNA"/>
</dbReference>
<feature type="region of interest" description="Disordered" evidence="1">
    <location>
        <begin position="158"/>
        <end position="204"/>
    </location>
</feature>
<evidence type="ECO:0000313" key="2">
    <source>
        <dbReference type="EMBL" id="RBP39583.1"/>
    </source>
</evidence>
<dbReference type="AlphaFoldDB" id="A0A366HB73"/>
<gene>
    <name evidence="2" type="ORF">DES53_10910</name>
</gene>
<feature type="compositionally biased region" description="Low complexity" evidence="1">
    <location>
        <begin position="184"/>
        <end position="195"/>
    </location>
</feature>
<proteinExistence type="predicted"/>
<organism evidence="2 3">
    <name type="scientific">Roseimicrobium gellanilyticum</name>
    <dbReference type="NCBI Taxonomy" id="748857"/>
    <lineage>
        <taxon>Bacteria</taxon>
        <taxon>Pseudomonadati</taxon>
        <taxon>Verrucomicrobiota</taxon>
        <taxon>Verrucomicrobiia</taxon>
        <taxon>Verrucomicrobiales</taxon>
        <taxon>Verrucomicrobiaceae</taxon>
        <taxon>Roseimicrobium</taxon>
    </lineage>
</organism>
<reference evidence="2 3" key="1">
    <citation type="submission" date="2018-06" db="EMBL/GenBank/DDBJ databases">
        <title>Genomic Encyclopedia of Type Strains, Phase IV (KMG-IV): sequencing the most valuable type-strain genomes for metagenomic binning, comparative biology and taxonomic classification.</title>
        <authorList>
            <person name="Goeker M."/>
        </authorList>
    </citation>
    <scope>NUCLEOTIDE SEQUENCE [LARGE SCALE GENOMIC DNA]</scope>
    <source>
        <strain evidence="2 3">DSM 25532</strain>
    </source>
</reference>
<keyword evidence="3" id="KW-1185">Reference proteome</keyword>
<evidence type="ECO:0000313" key="3">
    <source>
        <dbReference type="Proteomes" id="UP000253426"/>
    </source>
</evidence>
<accession>A0A366HB73</accession>
<dbReference type="Proteomes" id="UP000253426">
    <property type="component" value="Unassembled WGS sequence"/>
</dbReference>
<protein>
    <submittedName>
        <fullName evidence="2">Uncharacterized protein</fullName>
    </submittedName>
</protein>
<comment type="caution">
    <text evidence="2">The sequence shown here is derived from an EMBL/GenBank/DDBJ whole genome shotgun (WGS) entry which is preliminary data.</text>
</comment>